<evidence type="ECO:0000259" key="2">
    <source>
        <dbReference type="PROSITE" id="PS50213"/>
    </source>
</evidence>
<dbReference type="eggNOG" id="COG2335">
    <property type="taxonomic scope" value="Bacteria"/>
</dbReference>
<dbReference type="Gene3D" id="2.30.180.10">
    <property type="entry name" value="FAS1 domain"/>
    <property type="match status" value="2"/>
</dbReference>
<dbReference type="GO" id="GO:0005615">
    <property type="term" value="C:extracellular space"/>
    <property type="evidence" value="ECO:0007669"/>
    <property type="project" value="TreeGrafter"/>
</dbReference>
<dbReference type="InterPro" id="IPR000782">
    <property type="entry name" value="FAS1_domain"/>
</dbReference>
<dbReference type="Pfam" id="PF02469">
    <property type="entry name" value="Fasciclin"/>
    <property type="match status" value="2"/>
</dbReference>
<feature type="chain" id="PRO_5004113630" evidence="1">
    <location>
        <begin position="29"/>
        <end position="436"/>
    </location>
</feature>
<name>N1WV62_9FLAO</name>
<protein>
    <submittedName>
        <fullName evidence="3">Lipofasciclin repeats</fullName>
    </submittedName>
</protein>
<evidence type="ECO:0000313" key="4">
    <source>
        <dbReference type="Proteomes" id="UP000012317"/>
    </source>
</evidence>
<keyword evidence="1" id="KW-0732">Signal</keyword>
<feature type="domain" description="FAS1" evidence="2">
    <location>
        <begin position="169"/>
        <end position="309"/>
    </location>
</feature>
<proteinExistence type="predicted"/>
<sequence length="436" mass="46115">MKKKMFLPRLILIAIVAVLLSACYEDDAAAPIANDPTTFEIISESPDHTILEDLLLSFGLDEDLNSGLFTVFAPTDAAFGNIDTSSLTDSQVKNILLNHVVQGAAESSSLFSTYLNTLAVESLSGAENNLSLYVNVGTDITLNGQSVVTGPDNLASNGVVHIVNEVITIPNVTSFATADPTFGILVEALTLDGQPDFVATLSSFEAPAPFTVFAPTNDAFVTALTELGVESLTDIAPSVLTSVLNTHVIANANITSAELESGTVETLGETFELDAENATITDQNGRTISIILTDVQAGNGVVHVVSSVILPDLNLDPLVQMTVDNDGAQAYFVSNIIGNENVTPLNTNNSPWTLTEGTRYKLTITGANSHPFELRNGNGDALLSQSNDGSFEGDSAVNFQTEGQQFDFTVTPELAAELNQYFCTIHSGMNGTVSVQ</sequence>
<organism evidence="3 4">
    <name type="scientific">Psychroflexus gondwanensis ACAM 44</name>
    <dbReference type="NCBI Taxonomy" id="1189619"/>
    <lineage>
        <taxon>Bacteria</taxon>
        <taxon>Pseudomonadati</taxon>
        <taxon>Bacteroidota</taxon>
        <taxon>Flavobacteriia</taxon>
        <taxon>Flavobacteriales</taxon>
        <taxon>Flavobacteriaceae</taxon>
        <taxon>Psychroflexus</taxon>
    </lineage>
</organism>
<dbReference type="PANTHER" id="PTHR10900:SF77">
    <property type="entry name" value="FI19380P1"/>
    <property type="match status" value="1"/>
</dbReference>
<accession>N1WV62</accession>
<dbReference type="PROSITE" id="PS51257">
    <property type="entry name" value="PROKAR_LIPOPROTEIN"/>
    <property type="match status" value="1"/>
</dbReference>
<feature type="signal peptide" evidence="1">
    <location>
        <begin position="1"/>
        <end position="28"/>
    </location>
</feature>
<evidence type="ECO:0000313" key="3">
    <source>
        <dbReference type="EMBL" id="EMY80969.1"/>
    </source>
</evidence>
<feature type="domain" description="FAS1" evidence="2">
    <location>
        <begin position="35"/>
        <end position="167"/>
    </location>
</feature>
<dbReference type="STRING" id="1189619.pgond44_10421"/>
<dbReference type="InterPro" id="IPR036378">
    <property type="entry name" value="FAS1_dom_sf"/>
</dbReference>
<gene>
    <name evidence="3" type="ORF">pgond44_10421</name>
</gene>
<dbReference type="Proteomes" id="UP000012317">
    <property type="component" value="Unassembled WGS sequence"/>
</dbReference>
<reference evidence="3 4" key="1">
    <citation type="journal article" date="2014" name="Genome Biol. Evol.">
        <title>Extensive gene acquisition in the extremely psychrophilic bacterial species Psychroflexus torquis and the link to sea-ice ecosystem specialism.</title>
        <authorList>
            <person name="Feng S."/>
            <person name="Powell S.M."/>
            <person name="Wilson R."/>
            <person name="Bowman J.P."/>
        </authorList>
    </citation>
    <scope>NUCLEOTIDE SEQUENCE [LARGE SCALE GENOMIC DNA]</scope>
    <source>
        <strain evidence="3 4">ACAM 44</strain>
    </source>
</reference>
<dbReference type="RefSeq" id="WP_003441248.1">
    <property type="nucleotide sequence ID" value="NZ_APLF01000009.1"/>
</dbReference>
<dbReference type="SUPFAM" id="SSF82153">
    <property type="entry name" value="FAS1 domain"/>
    <property type="match status" value="2"/>
</dbReference>
<keyword evidence="4" id="KW-1185">Reference proteome</keyword>
<dbReference type="Gene3D" id="2.60.40.420">
    <property type="entry name" value="Cupredoxins - blue copper proteins"/>
    <property type="match status" value="1"/>
</dbReference>
<dbReference type="PANTHER" id="PTHR10900">
    <property type="entry name" value="PERIOSTIN-RELATED"/>
    <property type="match status" value="1"/>
</dbReference>
<dbReference type="EMBL" id="APLF01000009">
    <property type="protein sequence ID" value="EMY80969.1"/>
    <property type="molecule type" value="Genomic_DNA"/>
</dbReference>
<dbReference type="AlphaFoldDB" id="N1WV62"/>
<dbReference type="InterPro" id="IPR050904">
    <property type="entry name" value="Adhesion/Biosynth-related"/>
</dbReference>
<dbReference type="InterPro" id="IPR008972">
    <property type="entry name" value="Cupredoxin"/>
</dbReference>
<comment type="caution">
    <text evidence="3">The sequence shown here is derived from an EMBL/GenBank/DDBJ whole genome shotgun (WGS) entry which is preliminary data.</text>
</comment>
<dbReference type="PROSITE" id="PS50213">
    <property type="entry name" value="FAS1"/>
    <property type="match status" value="2"/>
</dbReference>
<evidence type="ECO:0000256" key="1">
    <source>
        <dbReference type="SAM" id="SignalP"/>
    </source>
</evidence>
<dbReference type="SMART" id="SM00554">
    <property type="entry name" value="FAS1"/>
    <property type="match status" value="2"/>
</dbReference>